<sequence length="67" mass="7825">MDFFSRKVKSNEQIDVRQLNGARNIFGSKKLVYEFEKRQKVLRHALENIYPNGLETGSVQDCLPQHC</sequence>
<protein>
    <submittedName>
        <fullName evidence="1">Uncharacterized protein</fullName>
    </submittedName>
</protein>
<dbReference type="EMBL" id="CAKOGL010000004">
    <property type="protein sequence ID" value="CAH2085654.1"/>
    <property type="molecule type" value="Genomic_DNA"/>
</dbReference>
<reference evidence="1" key="1">
    <citation type="submission" date="2022-03" db="EMBL/GenBank/DDBJ databases">
        <authorList>
            <person name="Tunstrom K."/>
        </authorList>
    </citation>
    <scope>NUCLEOTIDE SEQUENCE</scope>
</reference>
<keyword evidence="2" id="KW-1185">Reference proteome</keyword>
<accession>A0AAU9TDF3</accession>
<evidence type="ECO:0000313" key="1">
    <source>
        <dbReference type="EMBL" id="CAH2085654.1"/>
    </source>
</evidence>
<proteinExistence type="predicted"/>
<organism evidence="1 2">
    <name type="scientific">Euphydryas editha</name>
    <name type="common">Edith's checkerspot</name>
    <dbReference type="NCBI Taxonomy" id="104508"/>
    <lineage>
        <taxon>Eukaryota</taxon>
        <taxon>Metazoa</taxon>
        <taxon>Ecdysozoa</taxon>
        <taxon>Arthropoda</taxon>
        <taxon>Hexapoda</taxon>
        <taxon>Insecta</taxon>
        <taxon>Pterygota</taxon>
        <taxon>Neoptera</taxon>
        <taxon>Endopterygota</taxon>
        <taxon>Lepidoptera</taxon>
        <taxon>Glossata</taxon>
        <taxon>Ditrysia</taxon>
        <taxon>Papilionoidea</taxon>
        <taxon>Nymphalidae</taxon>
        <taxon>Nymphalinae</taxon>
        <taxon>Euphydryas</taxon>
    </lineage>
</organism>
<comment type="caution">
    <text evidence="1">The sequence shown here is derived from an EMBL/GenBank/DDBJ whole genome shotgun (WGS) entry which is preliminary data.</text>
</comment>
<name>A0AAU9TDF3_EUPED</name>
<dbReference type="Proteomes" id="UP001153954">
    <property type="component" value="Unassembled WGS sequence"/>
</dbReference>
<evidence type="ECO:0000313" key="2">
    <source>
        <dbReference type="Proteomes" id="UP001153954"/>
    </source>
</evidence>
<dbReference type="AlphaFoldDB" id="A0AAU9TDF3"/>
<gene>
    <name evidence="1" type="ORF">EEDITHA_LOCUS2102</name>
</gene>